<proteinExistence type="predicted"/>
<dbReference type="Proteomes" id="UP000236290">
    <property type="component" value="Unassembled WGS sequence"/>
</dbReference>
<evidence type="ECO:0000256" key="1">
    <source>
        <dbReference type="SAM" id="MobiDB-lite"/>
    </source>
</evidence>
<comment type="caution">
    <text evidence="2">The sequence shown here is derived from an EMBL/GenBank/DDBJ whole genome shotgun (WGS) entry which is preliminary data.</text>
</comment>
<dbReference type="EMBL" id="MTYI01000056">
    <property type="protein sequence ID" value="PNP55051.1"/>
    <property type="molecule type" value="Genomic_DNA"/>
</dbReference>
<sequence>MKTTFVANVATISEDLLTRAASDGGKPSTGMPQSGLGLARAPPMPCPPSTIQIILARDAPIATTVSALPEGWRNDA</sequence>
<evidence type="ECO:0000313" key="2">
    <source>
        <dbReference type="EMBL" id="PNP55051.1"/>
    </source>
</evidence>
<evidence type="ECO:0000313" key="3">
    <source>
        <dbReference type="Proteomes" id="UP000236290"/>
    </source>
</evidence>
<protein>
    <submittedName>
        <fullName evidence="2">Uncharacterized protein</fullName>
    </submittedName>
</protein>
<accession>A0A2K0UB98</accession>
<gene>
    <name evidence="2" type="ORF">THARTR1_04740</name>
</gene>
<organism evidence="2 3">
    <name type="scientific">Trichoderma harzianum</name>
    <name type="common">Hypocrea lixii</name>
    <dbReference type="NCBI Taxonomy" id="5544"/>
    <lineage>
        <taxon>Eukaryota</taxon>
        <taxon>Fungi</taxon>
        <taxon>Dikarya</taxon>
        <taxon>Ascomycota</taxon>
        <taxon>Pezizomycotina</taxon>
        <taxon>Sordariomycetes</taxon>
        <taxon>Hypocreomycetidae</taxon>
        <taxon>Hypocreales</taxon>
        <taxon>Hypocreaceae</taxon>
        <taxon>Trichoderma</taxon>
    </lineage>
</organism>
<name>A0A2K0UB98_TRIHA</name>
<feature type="region of interest" description="Disordered" evidence="1">
    <location>
        <begin position="20"/>
        <end position="43"/>
    </location>
</feature>
<reference evidence="2 3" key="1">
    <citation type="submission" date="2017-02" db="EMBL/GenBank/DDBJ databases">
        <title>Genomes of Trichoderma spp. with biocontrol activity.</title>
        <authorList>
            <person name="Gardiner D."/>
            <person name="Kazan K."/>
            <person name="Vos C."/>
            <person name="Harvey P."/>
        </authorList>
    </citation>
    <scope>NUCLEOTIDE SEQUENCE [LARGE SCALE GENOMIC DNA]</scope>
    <source>
        <strain evidence="2 3">Tr1</strain>
    </source>
</reference>
<dbReference type="AlphaFoldDB" id="A0A2K0UB98"/>